<dbReference type="AlphaFoldDB" id="A0A7J6P297"/>
<name>A0A7J6P297_PEROL</name>
<comment type="caution">
    <text evidence="2">The sequence shown here is derived from an EMBL/GenBank/DDBJ whole genome shotgun (WGS) entry which is preliminary data.</text>
</comment>
<feature type="transmembrane region" description="Helical" evidence="1">
    <location>
        <begin position="221"/>
        <end position="247"/>
    </location>
</feature>
<dbReference type="InterPro" id="IPR032675">
    <property type="entry name" value="LRR_dom_sf"/>
</dbReference>
<accession>A0A7J6P297</accession>
<dbReference type="EMBL" id="JABANP010000113">
    <property type="protein sequence ID" value="KAF4689856.1"/>
    <property type="molecule type" value="Genomic_DNA"/>
</dbReference>
<dbReference type="Pfam" id="PF13855">
    <property type="entry name" value="LRR_8"/>
    <property type="match status" value="1"/>
</dbReference>
<gene>
    <name evidence="2" type="ORF">FOZ60_001050</name>
</gene>
<evidence type="ECO:0000256" key="1">
    <source>
        <dbReference type="SAM" id="Phobius"/>
    </source>
</evidence>
<feature type="transmembrane region" description="Helical" evidence="1">
    <location>
        <begin position="168"/>
        <end position="187"/>
    </location>
</feature>
<keyword evidence="1" id="KW-0472">Membrane</keyword>
<evidence type="ECO:0000313" key="3">
    <source>
        <dbReference type="Proteomes" id="UP000541610"/>
    </source>
</evidence>
<protein>
    <submittedName>
        <fullName evidence="2">Uncharacterized protein</fullName>
    </submittedName>
</protein>
<reference evidence="2 3" key="1">
    <citation type="submission" date="2020-04" db="EMBL/GenBank/DDBJ databases">
        <title>Perkinsus olseni comparative genomics.</title>
        <authorList>
            <person name="Bogema D.R."/>
        </authorList>
    </citation>
    <scope>NUCLEOTIDE SEQUENCE [LARGE SCALE GENOMIC DNA]</scope>
    <source>
        <strain evidence="2">00978-12</strain>
    </source>
</reference>
<dbReference type="Proteomes" id="UP000541610">
    <property type="component" value="Unassembled WGS sequence"/>
</dbReference>
<evidence type="ECO:0000313" key="2">
    <source>
        <dbReference type="EMBL" id="KAF4689856.1"/>
    </source>
</evidence>
<keyword evidence="1" id="KW-0812">Transmembrane</keyword>
<dbReference type="Gene3D" id="3.80.10.10">
    <property type="entry name" value="Ribonuclease Inhibitor"/>
    <property type="match status" value="1"/>
</dbReference>
<proteinExistence type="predicted"/>
<sequence length="593" mass="66690">MVHQVFLLPLHRGSSASLLQPFNPPSSTTARRSCPRLDCLLSPWRALVRVIRIYLDYRTSWFWKRYILSQVIDVIIQSLAWLELGGVDVLSVGGRTQVAPPRLLMSHAFLLSIDLLSAPLLYYHGCVKLAVAFDAAIDLGYAFDWLLGLPSFVSLFCPTKWYALHHNTFTIFLSTVLPLAAVTMNFYQIDKLTLRGEPFTYDAHPTIGAGRFSRKSKRAKFIWLLSFIMVLMSSWALGLFAVIYTAVTQFGTDCGSSFDPLAWCRWSVRPFLGPNACDCRLVVGQTHTLDEEHGGSNCAALPEVLDRWPRVEYLVMSPTPDVLWHCSIDDDEVDWVSEKMRFVKVLSLPYQNITRLNQSFGTLTSLSLPYNFLTRLEAGVLRMNPGLEHLSVEMNNLSELPNEVFSMNRLQGLSLMGNPVCSSPEYDGALEDLATRGVSPLCGDTPWQNKRNHRERARNDDYSESPVKDEIICGASPRADPLAFATVYYRGICDKYKHSPSSECLAVCDEVASWISYTSEDDDGILSLAEMNRYLQLIGIRPYSSQGEMECMVRVMDCRQGPTMPAFPPTPYTIAMMMSGGVTDCSHCPYHVR</sequence>
<dbReference type="OrthoDB" id="676979at2759"/>
<dbReference type="SUPFAM" id="SSF52058">
    <property type="entry name" value="L domain-like"/>
    <property type="match status" value="1"/>
</dbReference>
<organism evidence="2 3">
    <name type="scientific">Perkinsus olseni</name>
    <name type="common">Perkinsus atlanticus</name>
    <dbReference type="NCBI Taxonomy" id="32597"/>
    <lineage>
        <taxon>Eukaryota</taxon>
        <taxon>Sar</taxon>
        <taxon>Alveolata</taxon>
        <taxon>Perkinsozoa</taxon>
        <taxon>Perkinsea</taxon>
        <taxon>Perkinsida</taxon>
        <taxon>Perkinsidae</taxon>
        <taxon>Perkinsus</taxon>
    </lineage>
</organism>
<keyword evidence="1" id="KW-1133">Transmembrane helix</keyword>
<dbReference type="InterPro" id="IPR001611">
    <property type="entry name" value="Leu-rich_rpt"/>
</dbReference>